<feature type="binding site" evidence="5">
    <location>
        <position position="67"/>
    </location>
    <ligand>
        <name>substrate</name>
    </ligand>
</feature>
<accession>A0A1G2BFD5</accession>
<evidence type="ECO:0000256" key="2">
    <source>
        <dbReference type="ARBA" id="ARBA00023002"/>
    </source>
</evidence>
<gene>
    <name evidence="9" type="ORF">A2319_05520</name>
</gene>
<dbReference type="InterPro" id="IPR046346">
    <property type="entry name" value="Aminoacid_DH-like_N_sf"/>
</dbReference>
<comment type="caution">
    <text evidence="9">The sequence shown here is derived from an EMBL/GenBank/DDBJ whole genome shotgun (WGS) entry which is preliminary data.</text>
</comment>
<dbReference type="InterPro" id="IPR006095">
    <property type="entry name" value="Glu/Leu/Phe/Val/Trp_DH"/>
</dbReference>
<organism evidence="9 10">
    <name type="scientific">Candidatus Kerfeldbacteria bacterium RIFOXYB2_FULL_38_14</name>
    <dbReference type="NCBI Taxonomy" id="1798547"/>
    <lineage>
        <taxon>Bacteria</taxon>
        <taxon>Candidatus Kerfeldiibacteriota</taxon>
    </lineage>
</organism>
<evidence type="ECO:0000256" key="5">
    <source>
        <dbReference type="PIRSR" id="PIRSR000185-2"/>
    </source>
</evidence>
<protein>
    <recommendedName>
        <fullName evidence="3">Glutamate dehydrogenase</fullName>
    </recommendedName>
</protein>
<proteinExistence type="inferred from homology"/>
<dbReference type="PROSITE" id="PS00074">
    <property type="entry name" value="GLFV_DEHYDROGENASE"/>
    <property type="match status" value="1"/>
</dbReference>
<dbReference type="InterPro" id="IPR006097">
    <property type="entry name" value="Glu/Leu/Phe/Val/Trp_DH_dimer"/>
</dbReference>
<feature type="active site" description="Proton donor" evidence="4">
    <location>
        <position position="103"/>
    </location>
</feature>
<dbReference type="EMBL" id="MHKI01000009">
    <property type="protein sequence ID" value="OGY87396.1"/>
    <property type="molecule type" value="Genomic_DNA"/>
</dbReference>
<evidence type="ECO:0000313" key="9">
    <source>
        <dbReference type="EMBL" id="OGY87396.1"/>
    </source>
</evidence>
<sequence length="410" mass="44626">MANPFNAALQQLKKAADIAQIDAEIVEQLRQPQREYHIAIPVRMDNGSLKIFTGYRVQHNDARGPHKGGIRFHPKTDINEVKALSFWMTFKCACVGIPYGGGKGGVTVDPKKLSIGELERLARGWARAMAPYIGPDKDIPAPDVYTTPQIMAWIMDEYSKAVGKYTPGVITGKPLAVGGSQGRGTATAQGGIYVTEELIKKMRLKNPQVVVQGFGNAGSFFAKLASKKGWKVVAVSDSKGGIYNPKGLDITKLFAHKQKTHSVLDFPGSKNISNTQILTLACDILVPAALEGVITKEVAGKIKARAIVELANGPTLPEADEKLAKRGITLVPDILANAGGVTVSYFEWVQNLSNYYWTEKEVFEKLKPIMVQAFNDVWSAGQKYKTDLRTGAYIHATTRIAAAMKARGQV</sequence>
<feature type="binding site" evidence="5">
    <location>
        <position position="216"/>
    </location>
    <ligand>
        <name>NAD(+)</name>
        <dbReference type="ChEBI" id="CHEBI:57540"/>
    </ligand>
</feature>
<evidence type="ECO:0000256" key="1">
    <source>
        <dbReference type="ARBA" id="ARBA00006382"/>
    </source>
</evidence>
<dbReference type="Gene3D" id="3.40.50.720">
    <property type="entry name" value="NAD(P)-binding Rossmann-like Domain"/>
    <property type="match status" value="1"/>
</dbReference>
<dbReference type="Gene3D" id="3.40.50.10860">
    <property type="entry name" value="Leucine Dehydrogenase, chain A, domain 1"/>
    <property type="match status" value="1"/>
</dbReference>
<keyword evidence="2 3" id="KW-0560">Oxidoreductase</keyword>
<evidence type="ECO:0000256" key="7">
    <source>
        <dbReference type="RuleBase" id="RU004417"/>
    </source>
</evidence>
<reference evidence="9 10" key="1">
    <citation type="journal article" date="2016" name="Nat. Commun.">
        <title>Thousands of microbial genomes shed light on interconnected biogeochemical processes in an aquifer system.</title>
        <authorList>
            <person name="Anantharaman K."/>
            <person name="Brown C.T."/>
            <person name="Hug L.A."/>
            <person name="Sharon I."/>
            <person name="Castelle C.J."/>
            <person name="Probst A.J."/>
            <person name="Thomas B.C."/>
            <person name="Singh A."/>
            <person name="Wilkins M.J."/>
            <person name="Karaoz U."/>
            <person name="Brodie E.L."/>
            <person name="Williams K.H."/>
            <person name="Hubbard S.S."/>
            <person name="Banfield J.F."/>
        </authorList>
    </citation>
    <scope>NUCLEOTIDE SEQUENCE [LARGE SCALE GENOMIC DNA]</scope>
</reference>
<dbReference type="InterPro" id="IPR033524">
    <property type="entry name" value="Glu/Leu/Phe/Val_DH_AS"/>
</dbReference>
<dbReference type="FunFam" id="3.40.50.10860:FF:000003">
    <property type="entry name" value="Glutamate dehydrogenase"/>
    <property type="match status" value="1"/>
</dbReference>
<dbReference type="AlphaFoldDB" id="A0A1G2BFD5"/>
<dbReference type="InterPro" id="IPR014362">
    <property type="entry name" value="Glu_DH"/>
</dbReference>
<dbReference type="InterPro" id="IPR036291">
    <property type="entry name" value="NAD(P)-bd_dom_sf"/>
</dbReference>
<name>A0A1G2BFD5_9BACT</name>
<keyword evidence="5" id="KW-0547">Nucleotide-binding</keyword>
<dbReference type="PANTHER" id="PTHR11606:SF13">
    <property type="entry name" value="GLUTAMATE DEHYDROGENASE 1, MITOCHONDRIAL"/>
    <property type="match status" value="1"/>
</dbReference>
<dbReference type="Pfam" id="PF00208">
    <property type="entry name" value="ELFV_dehydrog"/>
    <property type="match status" value="1"/>
</dbReference>
<comment type="similarity">
    <text evidence="1 3 7">Belongs to the Glu/Leu/Phe/Val dehydrogenases family.</text>
</comment>
<dbReference type="GO" id="GO:0004352">
    <property type="term" value="F:glutamate dehydrogenase (NAD+) activity"/>
    <property type="evidence" value="ECO:0007669"/>
    <property type="project" value="TreeGrafter"/>
</dbReference>
<feature type="binding site" evidence="5">
    <location>
        <position position="187"/>
    </location>
    <ligand>
        <name>NAD(+)</name>
        <dbReference type="ChEBI" id="CHEBI:57540"/>
    </ligand>
</feature>
<feature type="binding site" evidence="5">
    <location>
        <position position="91"/>
    </location>
    <ligand>
        <name>substrate</name>
    </ligand>
</feature>
<dbReference type="SMART" id="SM00839">
    <property type="entry name" value="ELFV_dehydrog"/>
    <property type="match status" value="1"/>
</dbReference>
<dbReference type="GO" id="GO:0006538">
    <property type="term" value="P:L-glutamate catabolic process"/>
    <property type="evidence" value="ECO:0007669"/>
    <property type="project" value="TreeGrafter"/>
</dbReference>
<feature type="binding site" evidence="5">
    <location>
        <position position="344"/>
    </location>
    <ligand>
        <name>substrate</name>
    </ligand>
</feature>
<dbReference type="SUPFAM" id="SSF51735">
    <property type="entry name" value="NAD(P)-binding Rossmann-fold domains"/>
    <property type="match status" value="1"/>
</dbReference>
<evidence type="ECO:0000256" key="4">
    <source>
        <dbReference type="PIRSR" id="PIRSR000185-1"/>
    </source>
</evidence>
<dbReference type="PANTHER" id="PTHR11606">
    <property type="entry name" value="GLUTAMATE DEHYDROGENASE"/>
    <property type="match status" value="1"/>
</dbReference>
<dbReference type="Pfam" id="PF02812">
    <property type="entry name" value="ELFV_dehydrog_N"/>
    <property type="match status" value="1"/>
</dbReference>
<dbReference type="PIRSF" id="PIRSF000185">
    <property type="entry name" value="Glu_DH"/>
    <property type="match status" value="1"/>
</dbReference>
<evidence type="ECO:0000313" key="10">
    <source>
        <dbReference type="Proteomes" id="UP000176420"/>
    </source>
</evidence>
<dbReference type="InterPro" id="IPR033922">
    <property type="entry name" value="NAD_bind_Glu_DH"/>
</dbReference>
<dbReference type="SUPFAM" id="SSF53223">
    <property type="entry name" value="Aminoacid dehydrogenase-like, N-terminal domain"/>
    <property type="match status" value="1"/>
</dbReference>
<keyword evidence="5" id="KW-0520">NAD</keyword>
<dbReference type="Proteomes" id="UP000176420">
    <property type="component" value="Unassembled WGS sequence"/>
</dbReference>
<feature type="domain" description="Glutamate/phenylalanine/leucine/valine/L-tryptophan dehydrogenase C-terminal" evidence="8">
    <location>
        <begin position="180"/>
        <end position="408"/>
    </location>
</feature>
<dbReference type="GO" id="GO:0000166">
    <property type="term" value="F:nucleotide binding"/>
    <property type="evidence" value="ECO:0007669"/>
    <property type="project" value="UniProtKB-KW"/>
</dbReference>
<dbReference type="PRINTS" id="PR00082">
    <property type="entry name" value="GLFDHDRGNASE"/>
</dbReference>
<evidence type="ECO:0000256" key="3">
    <source>
        <dbReference type="PIRNR" id="PIRNR000185"/>
    </source>
</evidence>
<dbReference type="InterPro" id="IPR006096">
    <property type="entry name" value="Glu/Leu/Phe/Val/Trp_DH_C"/>
</dbReference>
<feature type="site" description="Important for catalysis" evidence="6">
    <location>
        <position position="143"/>
    </location>
</feature>
<evidence type="ECO:0000256" key="6">
    <source>
        <dbReference type="PIRSR" id="PIRSR000185-3"/>
    </source>
</evidence>
<dbReference type="CDD" id="cd01076">
    <property type="entry name" value="NAD_bind_1_Glu_DH"/>
    <property type="match status" value="1"/>
</dbReference>
<evidence type="ECO:0000259" key="8">
    <source>
        <dbReference type="SMART" id="SM00839"/>
    </source>
</evidence>